<accession>A0A1Y5PAU6</accession>
<evidence type="ECO:0008006" key="2">
    <source>
        <dbReference type="Google" id="ProtNLM"/>
    </source>
</evidence>
<name>A0A1Y5PAU6_9MYCO</name>
<reference evidence="1" key="1">
    <citation type="submission" date="2016-03" db="EMBL/GenBank/DDBJ databases">
        <authorList>
            <person name="Ploux O."/>
        </authorList>
    </citation>
    <scope>NUCLEOTIDE SEQUENCE</scope>
    <source>
        <strain evidence="1">UC10</strain>
    </source>
</reference>
<dbReference type="Gene3D" id="2.30.110.10">
    <property type="entry name" value="Electron Transport, Fmn-binding Protein, Chain A"/>
    <property type="match status" value="1"/>
</dbReference>
<proteinExistence type="predicted"/>
<dbReference type="EMBL" id="FLQS01000020">
    <property type="protein sequence ID" value="SBS75815.1"/>
    <property type="molecule type" value="Genomic_DNA"/>
</dbReference>
<protein>
    <recommendedName>
        <fullName evidence="2">DUF385 domain-containing protein</fullName>
    </recommendedName>
</protein>
<dbReference type="AlphaFoldDB" id="A0A1Y5PAU6"/>
<gene>
    <name evidence="1" type="ORF">MHPYR_270086</name>
</gene>
<dbReference type="InterPro" id="IPR012349">
    <property type="entry name" value="Split_barrel_FMN-bd"/>
</dbReference>
<organism evidence="1">
    <name type="scientific">uncultured Mycobacterium sp</name>
    <dbReference type="NCBI Taxonomy" id="171292"/>
    <lineage>
        <taxon>Bacteria</taxon>
        <taxon>Bacillati</taxon>
        <taxon>Actinomycetota</taxon>
        <taxon>Actinomycetes</taxon>
        <taxon>Mycobacteriales</taxon>
        <taxon>Mycobacteriaceae</taxon>
        <taxon>Mycobacterium</taxon>
        <taxon>environmental samples</taxon>
    </lineage>
</organism>
<sequence>MITVDVDDARYLVSTRGESQWVKNVRVNPVVILDTKVGAARFTAAELPAADRPPVLQAYRVKAGKTVDGYFAKLPDPADHPVFRLDPV</sequence>
<evidence type="ECO:0000313" key="1">
    <source>
        <dbReference type="EMBL" id="SBS75815.1"/>
    </source>
</evidence>